<dbReference type="Pfam" id="PF22759">
    <property type="entry name" value="E217_GP41"/>
    <property type="match status" value="1"/>
</dbReference>
<accession>A0ABV3QR33</accession>
<dbReference type="RefSeq" id="WP_367845000.1">
    <property type="nucleotide sequence ID" value="NZ_JBFOHL010000009.1"/>
</dbReference>
<name>A0ABV3QR33_9GAMM</name>
<gene>
    <name evidence="1" type="ORF">ABQJ56_10645</name>
</gene>
<evidence type="ECO:0000313" key="1">
    <source>
        <dbReference type="EMBL" id="MEW9624688.1"/>
    </source>
</evidence>
<comment type="caution">
    <text evidence="1">The sequence shown here is derived from an EMBL/GenBank/DDBJ whole genome shotgun (WGS) entry which is preliminary data.</text>
</comment>
<keyword evidence="2" id="KW-1185">Reference proteome</keyword>
<reference evidence="1 2" key="1">
    <citation type="submission" date="2024-06" db="EMBL/GenBank/DDBJ databases">
        <authorList>
            <person name="Woo H."/>
        </authorList>
    </citation>
    <scope>NUCLEOTIDE SEQUENCE [LARGE SCALE GENOMIC DNA]</scope>
    <source>
        <strain evidence="1 2">S2-g</strain>
    </source>
</reference>
<organism evidence="1 2">
    <name type="scientific">Rhodanobacter geophilus</name>
    <dbReference type="NCBI Taxonomy" id="3162488"/>
    <lineage>
        <taxon>Bacteria</taxon>
        <taxon>Pseudomonadati</taxon>
        <taxon>Pseudomonadota</taxon>
        <taxon>Gammaproteobacteria</taxon>
        <taxon>Lysobacterales</taxon>
        <taxon>Rhodanobacteraceae</taxon>
        <taxon>Rhodanobacter</taxon>
    </lineage>
</organism>
<dbReference type="EMBL" id="JBFOHL010000009">
    <property type="protein sequence ID" value="MEW9624688.1"/>
    <property type="molecule type" value="Genomic_DNA"/>
</dbReference>
<protein>
    <submittedName>
        <fullName evidence="1">Uncharacterized protein</fullName>
    </submittedName>
</protein>
<sequence length="314" mass="33011">MSFAKRGLSFTIRLNAGDEQQGKVSNYQFDNGATALTLRGLRSRVTAQSCIGGDTAFVGQALIQIWGMKPEDMAQLSTLGFDMGKMGLNTISISAYGEGQANDVVVFSGGIFSAHINYNAMPDVCLELECSSTIGLQVQPIPGTSVRGAADVAAMLKGICAACKPPLNFVNNGVSAVLSNHACAGSPAQQIEDICTAAGVPYMISDGSLYVWKNGQNRDGVVIQTGSGMGLVGFPEYTMYGLDVTMEFNPEVQLGRMLSINNAGSDTSKAATAIPGVPGAFWINTVTHDLSCELPDGPWYTQASVSTIQIVGRN</sequence>
<evidence type="ECO:0000313" key="2">
    <source>
        <dbReference type="Proteomes" id="UP001556170"/>
    </source>
</evidence>
<dbReference type="Proteomes" id="UP001556170">
    <property type="component" value="Unassembled WGS sequence"/>
</dbReference>
<dbReference type="InterPro" id="IPR054496">
    <property type="entry name" value="E217_GP41"/>
</dbReference>
<proteinExistence type="predicted"/>